<name>A0A0A9GSB7_ARUDO</name>
<dbReference type="EMBL" id="GBRH01170554">
    <property type="protein sequence ID" value="JAE27342.1"/>
    <property type="molecule type" value="Transcribed_RNA"/>
</dbReference>
<protein>
    <submittedName>
        <fullName evidence="1">Uncharacterized protein</fullName>
    </submittedName>
</protein>
<reference evidence="1" key="1">
    <citation type="submission" date="2014-09" db="EMBL/GenBank/DDBJ databases">
        <authorList>
            <person name="Magalhaes I.L.F."/>
            <person name="Oliveira U."/>
            <person name="Santos F.R."/>
            <person name="Vidigal T.H.D.A."/>
            <person name="Brescovit A.D."/>
            <person name="Santos A.J."/>
        </authorList>
    </citation>
    <scope>NUCLEOTIDE SEQUENCE</scope>
    <source>
        <tissue evidence="1">Shoot tissue taken approximately 20 cm above the soil surface</tissue>
    </source>
</reference>
<reference evidence="1" key="2">
    <citation type="journal article" date="2015" name="Data Brief">
        <title>Shoot transcriptome of the giant reed, Arundo donax.</title>
        <authorList>
            <person name="Barrero R.A."/>
            <person name="Guerrero F.D."/>
            <person name="Moolhuijzen P."/>
            <person name="Goolsby J.A."/>
            <person name="Tidwell J."/>
            <person name="Bellgard S.E."/>
            <person name="Bellgard M.I."/>
        </authorList>
    </citation>
    <scope>NUCLEOTIDE SEQUENCE</scope>
    <source>
        <tissue evidence="1">Shoot tissue taken approximately 20 cm above the soil surface</tissue>
    </source>
</reference>
<proteinExistence type="predicted"/>
<evidence type="ECO:0000313" key="1">
    <source>
        <dbReference type="EMBL" id="JAE27342.1"/>
    </source>
</evidence>
<accession>A0A0A9GSB7</accession>
<organism evidence="1">
    <name type="scientific">Arundo donax</name>
    <name type="common">Giant reed</name>
    <name type="synonym">Donax arundinaceus</name>
    <dbReference type="NCBI Taxonomy" id="35708"/>
    <lineage>
        <taxon>Eukaryota</taxon>
        <taxon>Viridiplantae</taxon>
        <taxon>Streptophyta</taxon>
        <taxon>Embryophyta</taxon>
        <taxon>Tracheophyta</taxon>
        <taxon>Spermatophyta</taxon>
        <taxon>Magnoliopsida</taxon>
        <taxon>Liliopsida</taxon>
        <taxon>Poales</taxon>
        <taxon>Poaceae</taxon>
        <taxon>PACMAD clade</taxon>
        <taxon>Arundinoideae</taxon>
        <taxon>Arundineae</taxon>
        <taxon>Arundo</taxon>
    </lineage>
</organism>
<sequence>MKGSSNSKDSNFEC</sequence>